<evidence type="ECO:0000256" key="1">
    <source>
        <dbReference type="SAM" id="SignalP"/>
    </source>
</evidence>
<comment type="caution">
    <text evidence="2">The sequence shown here is derived from an EMBL/GenBank/DDBJ whole genome shotgun (WGS) entry which is preliminary data.</text>
</comment>
<proteinExistence type="predicted"/>
<reference evidence="2 3" key="1">
    <citation type="journal article" date="2023" name="Plants (Basel)">
        <title>Bridging the Gap: Combining Genomics and Transcriptomics Approaches to Understand Stylosanthes scabra, an Orphan Legume from the Brazilian Caatinga.</title>
        <authorList>
            <person name="Ferreira-Neto J.R.C."/>
            <person name="da Silva M.D."/>
            <person name="Binneck E."/>
            <person name="de Melo N.F."/>
            <person name="da Silva R.H."/>
            <person name="de Melo A.L.T.M."/>
            <person name="Pandolfi V."/>
            <person name="Bustamante F.O."/>
            <person name="Brasileiro-Vidal A.C."/>
            <person name="Benko-Iseppon A.M."/>
        </authorList>
    </citation>
    <scope>NUCLEOTIDE SEQUENCE [LARGE SCALE GENOMIC DNA]</scope>
    <source>
        <tissue evidence="2">Leaves</tissue>
    </source>
</reference>
<protein>
    <submittedName>
        <fullName evidence="2">Uncharacterized protein</fullName>
    </submittedName>
</protein>
<feature type="signal peptide" evidence="1">
    <location>
        <begin position="1"/>
        <end position="17"/>
    </location>
</feature>
<evidence type="ECO:0000313" key="3">
    <source>
        <dbReference type="Proteomes" id="UP001341840"/>
    </source>
</evidence>
<organism evidence="2 3">
    <name type="scientific">Stylosanthes scabra</name>
    <dbReference type="NCBI Taxonomy" id="79078"/>
    <lineage>
        <taxon>Eukaryota</taxon>
        <taxon>Viridiplantae</taxon>
        <taxon>Streptophyta</taxon>
        <taxon>Embryophyta</taxon>
        <taxon>Tracheophyta</taxon>
        <taxon>Spermatophyta</taxon>
        <taxon>Magnoliopsida</taxon>
        <taxon>eudicotyledons</taxon>
        <taxon>Gunneridae</taxon>
        <taxon>Pentapetalae</taxon>
        <taxon>rosids</taxon>
        <taxon>fabids</taxon>
        <taxon>Fabales</taxon>
        <taxon>Fabaceae</taxon>
        <taxon>Papilionoideae</taxon>
        <taxon>50 kb inversion clade</taxon>
        <taxon>dalbergioids sensu lato</taxon>
        <taxon>Dalbergieae</taxon>
        <taxon>Pterocarpus clade</taxon>
        <taxon>Stylosanthes</taxon>
    </lineage>
</organism>
<keyword evidence="3" id="KW-1185">Reference proteome</keyword>
<sequence>MYTSISTLSHLIAAVKAATDATLTTEPNEIKRIRTGGLPIGTNNQYFTTWDFINGMIRDHSTCTCGFEEMAELAAALSKHLPTATTREEAVKAVRAYAGYLNRLAAWSFHYFPWDIGKHLTYYTTASVTGSTDLSRRVHVTEGRKVRMTWQPLDIIVVATLATRENPELCNDVLKELPFTILQDHAVVSGESMYAWAPVISTAPVHVKERQCDAPVGRIRYSQATGNKIIVQYGEVTEDIETPVLGEIMPKYLDKLLEVGRAVWKSTFQTKDIILLTVETMD</sequence>
<dbReference type="Proteomes" id="UP001341840">
    <property type="component" value="Unassembled WGS sequence"/>
</dbReference>
<dbReference type="Gene3D" id="2.40.100.20">
    <property type="match status" value="1"/>
</dbReference>
<feature type="chain" id="PRO_5046119461" evidence="1">
    <location>
        <begin position="18"/>
        <end position="282"/>
    </location>
</feature>
<gene>
    <name evidence="2" type="ORF">PIB30_003498</name>
</gene>
<name>A0ABU6V2E8_9FABA</name>
<evidence type="ECO:0000313" key="2">
    <source>
        <dbReference type="EMBL" id="MED6167526.1"/>
    </source>
</evidence>
<accession>A0ABU6V2E8</accession>
<dbReference type="EMBL" id="JASCZI010151041">
    <property type="protein sequence ID" value="MED6167526.1"/>
    <property type="molecule type" value="Genomic_DNA"/>
</dbReference>
<keyword evidence="1" id="KW-0732">Signal</keyword>